<dbReference type="SUPFAM" id="SSF51905">
    <property type="entry name" value="FAD/NAD(P)-binding domain"/>
    <property type="match status" value="1"/>
</dbReference>
<sequence>MSTGLGGEMQENPFRPGRIRDGAAYKAVRMDKRIVWTAPVATRQGKHNAVHFLTWASSHTCQCRCVAAENLGAYLNPHPPHRSCDLTPSYDYIIVGAGVAGIIVADRLSEAGKKVLLLERGGPSAGETGGTDIPPWANGTDLTLFDIPGEFESQFTTPGDAWYWCNDIATYAGCLLGGGAQINGAMYWYPRDVDFSLANGWPEGWQDHQPFTDKVIARLPSTDHPSVDGKLYLQQSYNITAQLLNKQGYRAITINDEPNSKDRVYGHSAFDFLGGMRAGPVATYLQTAKTRSNFRLRLYTYVTSVVRNGSVVTGVQTNDTTLGADGIVSLNKDGRVILSAGSYGTPRILFQSGIGPSDMIGIVQQNATAAARMPPTDQFIDLPVGYDVSDNPSINLIFTHPSIDAYENWFTVWANPRPADAAQYLANRSGVLTTTSPTINFWRSYNSSDGRERMMQGTVHPGGNVSVETSYPYNSSQVFTVTIYLSSNITSRGRIGINGSFTAVRLVNPWFTDPVDKETMVIALEDFVANVKDIPGLTLITPDNTTTITDYVNGYNPTSMNSNHWVGSNRISTSPSTGVVDPHCKVFGTDNLFIVDNSIVPSLPTGNPQGALMSTAEQAVAKILSLPLWR</sequence>
<organism evidence="5 6">
    <name type="scientific">Gloeophyllum trabeum (strain ATCC 11539 / FP-39264 / Madison 617)</name>
    <name type="common">Brown rot fungus</name>
    <dbReference type="NCBI Taxonomy" id="670483"/>
    <lineage>
        <taxon>Eukaryota</taxon>
        <taxon>Fungi</taxon>
        <taxon>Dikarya</taxon>
        <taxon>Basidiomycota</taxon>
        <taxon>Agaricomycotina</taxon>
        <taxon>Agaricomycetes</taxon>
        <taxon>Gloeophyllales</taxon>
        <taxon>Gloeophyllaceae</taxon>
        <taxon>Gloeophyllum</taxon>
    </lineage>
</organism>
<dbReference type="InterPro" id="IPR012132">
    <property type="entry name" value="GMC_OxRdtase"/>
</dbReference>
<protein>
    <recommendedName>
        <fullName evidence="4">Glucose-methanol-choline oxidoreductase N-terminal domain-containing protein</fullName>
    </recommendedName>
</protein>
<dbReference type="Pfam" id="PF00732">
    <property type="entry name" value="GMC_oxred_N"/>
    <property type="match status" value="1"/>
</dbReference>
<comment type="cofactor">
    <cofactor evidence="1 3">
        <name>FAD</name>
        <dbReference type="ChEBI" id="CHEBI:57692"/>
    </cofactor>
</comment>
<dbReference type="InterPro" id="IPR000172">
    <property type="entry name" value="GMC_OxRdtase_N"/>
</dbReference>
<evidence type="ECO:0000256" key="2">
    <source>
        <dbReference type="ARBA" id="ARBA00010790"/>
    </source>
</evidence>
<keyword evidence="3" id="KW-0274">FAD</keyword>
<dbReference type="Gene3D" id="3.50.50.60">
    <property type="entry name" value="FAD/NAD(P)-binding domain"/>
    <property type="match status" value="1"/>
</dbReference>
<dbReference type="SUPFAM" id="SSF54373">
    <property type="entry name" value="FAD-linked reductases, C-terminal domain"/>
    <property type="match status" value="1"/>
</dbReference>
<evidence type="ECO:0000259" key="4">
    <source>
        <dbReference type="PROSITE" id="PS00624"/>
    </source>
</evidence>
<dbReference type="Pfam" id="PF05199">
    <property type="entry name" value="GMC_oxred_C"/>
    <property type="match status" value="1"/>
</dbReference>
<dbReference type="GeneID" id="19299777"/>
<dbReference type="GO" id="GO:0016614">
    <property type="term" value="F:oxidoreductase activity, acting on CH-OH group of donors"/>
    <property type="evidence" value="ECO:0007669"/>
    <property type="project" value="InterPro"/>
</dbReference>
<name>S7RVK5_GLOTA</name>
<reference evidence="5 6" key="1">
    <citation type="journal article" date="2012" name="Science">
        <title>The Paleozoic origin of enzymatic lignin decomposition reconstructed from 31 fungal genomes.</title>
        <authorList>
            <person name="Floudas D."/>
            <person name="Binder M."/>
            <person name="Riley R."/>
            <person name="Barry K."/>
            <person name="Blanchette R.A."/>
            <person name="Henrissat B."/>
            <person name="Martinez A.T."/>
            <person name="Otillar R."/>
            <person name="Spatafora J.W."/>
            <person name="Yadav J.S."/>
            <person name="Aerts A."/>
            <person name="Benoit I."/>
            <person name="Boyd A."/>
            <person name="Carlson A."/>
            <person name="Copeland A."/>
            <person name="Coutinho P.M."/>
            <person name="de Vries R.P."/>
            <person name="Ferreira P."/>
            <person name="Findley K."/>
            <person name="Foster B."/>
            <person name="Gaskell J."/>
            <person name="Glotzer D."/>
            <person name="Gorecki P."/>
            <person name="Heitman J."/>
            <person name="Hesse C."/>
            <person name="Hori C."/>
            <person name="Igarashi K."/>
            <person name="Jurgens J.A."/>
            <person name="Kallen N."/>
            <person name="Kersten P."/>
            <person name="Kohler A."/>
            <person name="Kuees U."/>
            <person name="Kumar T.K.A."/>
            <person name="Kuo A."/>
            <person name="LaButti K."/>
            <person name="Larrondo L.F."/>
            <person name="Lindquist E."/>
            <person name="Ling A."/>
            <person name="Lombard V."/>
            <person name="Lucas S."/>
            <person name="Lundell T."/>
            <person name="Martin R."/>
            <person name="McLaughlin D.J."/>
            <person name="Morgenstern I."/>
            <person name="Morin E."/>
            <person name="Murat C."/>
            <person name="Nagy L.G."/>
            <person name="Nolan M."/>
            <person name="Ohm R.A."/>
            <person name="Patyshakuliyeva A."/>
            <person name="Rokas A."/>
            <person name="Ruiz-Duenas F.J."/>
            <person name="Sabat G."/>
            <person name="Salamov A."/>
            <person name="Samejima M."/>
            <person name="Schmutz J."/>
            <person name="Slot J.C."/>
            <person name="St John F."/>
            <person name="Stenlid J."/>
            <person name="Sun H."/>
            <person name="Sun S."/>
            <person name="Syed K."/>
            <person name="Tsang A."/>
            <person name="Wiebenga A."/>
            <person name="Young D."/>
            <person name="Pisabarro A."/>
            <person name="Eastwood D.C."/>
            <person name="Martin F."/>
            <person name="Cullen D."/>
            <person name="Grigoriev I.V."/>
            <person name="Hibbett D.S."/>
        </authorList>
    </citation>
    <scope>NUCLEOTIDE SEQUENCE [LARGE SCALE GENOMIC DNA]</scope>
    <source>
        <strain evidence="5 6">ATCC 11539</strain>
    </source>
</reference>
<dbReference type="PROSITE" id="PS00624">
    <property type="entry name" value="GMC_OXRED_2"/>
    <property type="match status" value="1"/>
</dbReference>
<evidence type="ECO:0000313" key="5">
    <source>
        <dbReference type="EMBL" id="EPQ58835.1"/>
    </source>
</evidence>
<evidence type="ECO:0000256" key="3">
    <source>
        <dbReference type="PIRSR" id="PIRSR000137-2"/>
    </source>
</evidence>
<dbReference type="PANTHER" id="PTHR47190">
    <property type="entry name" value="DEHYDROGENASE, PUTATIVE-RELATED"/>
    <property type="match status" value="1"/>
</dbReference>
<proteinExistence type="inferred from homology"/>
<evidence type="ECO:0000256" key="1">
    <source>
        <dbReference type="ARBA" id="ARBA00001974"/>
    </source>
</evidence>
<dbReference type="HOGENOM" id="CLU_011025_2_1_1"/>
<dbReference type="eggNOG" id="KOG1238">
    <property type="taxonomic scope" value="Eukaryota"/>
</dbReference>
<evidence type="ECO:0000313" key="6">
    <source>
        <dbReference type="Proteomes" id="UP000030669"/>
    </source>
</evidence>
<feature type="domain" description="Glucose-methanol-choline oxidoreductase N-terminal" evidence="4">
    <location>
        <begin position="341"/>
        <end position="355"/>
    </location>
</feature>
<dbReference type="OrthoDB" id="413885at2759"/>
<gene>
    <name evidence="5" type="ORF">GLOTRDRAFT_113732</name>
</gene>
<dbReference type="InterPro" id="IPR053208">
    <property type="entry name" value="GMC_Oxidoreductase_CD"/>
</dbReference>
<dbReference type="KEGG" id="gtr:GLOTRDRAFT_113732"/>
<dbReference type="PIRSF" id="PIRSF000137">
    <property type="entry name" value="Alcohol_oxidase"/>
    <property type="match status" value="1"/>
</dbReference>
<keyword evidence="6" id="KW-1185">Reference proteome</keyword>
<dbReference type="AlphaFoldDB" id="S7RVK5"/>
<accession>S7RVK5</accession>
<keyword evidence="3" id="KW-0285">Flavoprotein</keyword>
<dbReference type="RefSeq" id="XP_007861981.1">
    <property type="nucleotide sequence ID" value="XM_007863790.1"/>
</dbReference>
<dbReference type="Proteomes" id="UP000030669">
    <property type="component" value="Unassembled WGS sequence"/>
</dbReference>
<dbReference type="InterPro" id="IPR007867">
    <property type="entry name" value="GMC_OxRtase_C"/>
</dbReference>
<dbReference type="Gene3D" id="3.30.410.10">
    <property type="entry name" value="Cholesterol Oxidase, domain 2"/>
    <property type="match status" value="1"/>
</dbReference>
<dbReference type="OMA" id="IGYLQCA"/>
<feature type="binding site" evidence="3">
    <location>
        <begin position="608"/>
        <end position="609"/>
    </location>
    <ligand>
        <name>FAD</name>
        <dbReference type="ChEBI" id="CHEBI:57692"/>
    </ligand>
</feature>
<dbReference type="GO" id="GO:0050660">
    <property type="term" value="F:flavin adenine dinucleotide binding"/>
    <property type="evidence" value="ECO:0007669"/>
    <property type="project" value="InterPro"/>
</dbReference>
<dbReference type="EMBL" id="KB469297">
    <property type="protein sequence ID" value="EPQ58835.1"/>
    <property type="molecule type" value="Genomic_DNA"/>
</dbReference>
<comment type="similarity">
    <text evidence="2">Belongs to the GMC oxidoreductase family.</text>
</comment>
<dbReference type="PANTHER" id="PTHR47190:SF2">
    <property type="entry name" value="CELLOBIOSE DEHYDROGENASE (AFU_ORTHOLOGUE AFUA_2G17620)"/>
    <property type="match status" value="1"/>
</dbReference>
<feature type="binding site" evidence="3">
    <location>
        <position position="302"/>
    </location>
    <ligand>
        <name>FAD</name>
        <dbReference type="ChEBI" id="CHEBI:57692"/>
    </ligand>
</feature>
<dbReference type="InterPro" id="IPR036188">
    <property type="entry name" value="FAD/NAD-bd_sf"/>
</dbReference>